<gene>
    <name evidence="8" type="ORF">SAMN05444337_0141</name>
</gene>
<dbReference type="GO" id="GO:0032993">
    <property type="term" value="C:protein-DNA complex"/>
    <property type="evidence" value="ECO:0007669"/>
    <property type="project" value="TreeGrafter"/>
</dbReference>
<dbReference type="Proteomes" id="UP000184232">
    <property type="component" value="Unassembled WGS sequence"/>
</dbReference>
<dbReference type="PANTHER" id="PTHR48111:SF1">
    <property type="entry name" value="TWO-COMPONENT RESPONSE REGULATOR ORR33"/>
    <property type="match status" value="1"/>
</dbReference>
<dbReference type="GO" id="GO:0005829">
    <property type="term" value="C:cytosol"/>
    <property type="evidence" value="ECO:0007669"/>
    <property type="project" value="TreeGrafter"/>
</dbReference>
<evidence type="ECO:0000256" key="1">
    <source>
        <dbReference type="ARBA" id="ARBA00022553"/>
    </source>
</evidence>
<evidence type="ECO:0000256" key="5">
    <source>
        <dbReference type="ARBA" id="ARBA00023163"/>
    </source>
</evidence>
<accession>A0A1M6BLF9</accession>
<dbReference type="InterPro" id="IPR011006">
    <property type="entry name" value="CheY-like_superfamily"/>
</dbReference>
<keyword evidence="4" id="KW-0238">DNA-binding</keyword>
<dbReference type="PROSITE" id="PS50110">
    <property type="entry name" value="RESPONSE_REGULATORY"/>
    <property type="match status" value="1"/>
</dbReference>
<feature type="domain" description="Response regulatory" evidence="7">
    <location>
        <begin position="2"/>
        <end position="118"/>
    </location>
</feature>
<evidence type="ECO:0000313" key="9">
    <source>
        <dbReference type="Proteomes" id="UP000184232"/>
    </source>
</evidence>
<dbReference type="EMBL" id="FQZH01000001">
    <property type="protein sequence ID" value="SHI49497.1"/>
    <property type="molecule type" value="Genomic_DNA"/>
</dbReference>
<dbReference type="SUPFAM" id="SSF52172">
    <property type="entry name" value="CheY-like"/>
    <property type="match status" value="1"/>
</dbReference>
<keyword evidence="5" id="KW-0804">Transcription</keyword>
<evidence type="ECO:0000313" key="8">
    <source>
        <dbReference type="EMBL" id="SHI49497.1"/>
    </source>
</evidence>
<keyword evidence="1 6" id="KW-0597">Phosphoprotein</keyword>
<evidence type="ECO:0000259" key="7">
    <source>
        <dbReference type="PROSITE" id="PS50110"/>
    </source>
</evidence>
<keyword evidence="2" id="KW-0902">Two-component regulatory system</keyword>
<reference evidence="8 9" key="1">
    <citation type="submission" date="2016-11" db="EMBL/GenBank/DDBJ databases">
        <authorList>
            <person name="Jaros S."/>
            <person name="Januszkiewicz K."/>
            <person name="Wedrychowicz H."/>
        </authorList>
    </citation>
    <scope>NUCLEOTIDE SEQUENCE [LARGE SCALE GENOMIC DNA]</scope>
    <source>
        <strain evidence="8 9">DSM 22807</strain>
    </source>
</reference>
<protein>
    <submittedName>
        <fullName evidence="8">Response regulator receiver domain-containing protein</fullName>
    </submittedName>
</protein>
<feature type="modified residue" description="4-aspartylphosphate" evidence="6">
    <location>
        <position position="53"/>
    </location>
</feature>
<keyword evidence="3" id="KW-0805">Transcription regulation</keyword>
<evidence type="ECO:0000256" key="3">
    <source>
        <dbReference type="ARBA" id="ARBA00023015"/>
    </source>
</evidence>
<dbReference type="RefSeq" id="WP_072780421.1">
    <property type="nucleotide sequence ID" value="NZ_FQZH01000001.1"/>
</dbReference>
<evidence type="ECO:0000256" key="2">
    <source>
        <dbReference type="ARBA" id="ARBA00023012"/>
    </source>
</evidence>
<keyword evidence="9" id="KW-1185">Reference proteome</keyword>
<dbReference type="Pfam" id="PF00072">
    <property type="entry name" value="Response_reg"/>
    <property type="match status" value="1"/>
</dbReference>
<sequence length="119" mass="13211">MKITLIEDDDMLRKSLAFFLKANGYEVTEFDNGSDAISHISEQPSEIELVITDLNLPFASGKQVVNTCKTTCENAKVIVLTSMAVETSEVELFDLGADDFVAKPFSPQVLLKRIQKVVR</sequence>
<dbReference type="AlphaFoldDB" id="A0A1M6BLF9"/>
<name>A0A1M6BLF9_9FLAO</name>
<evidence type="ECO:0000256" key="6">
    <source>
        <dbReference type="PROSITE-ProRule" id="PRU00169"/>
    </source>
</evidence>
<evidence type="ECO:0000256" key="4">
    <source>
        <dbReference type="ARBA" id="ARBA00023125"/>
    </source>
</evidence>
<dbReference type="PANTHER" id="PTHR48111">
    <property type="entry name" value="REGULATOR OF RPOS"/>
    <property type="match status" value="1"/>
</dbReference>
<dbReference type="STRING" id="683124.SAMN05444337_0141"/>
<dbReference type="GO" id="GO:0006355">
    <property type="term" value="P:regulation of DNA-templated transcription"/>
    <property type="evidence" value="ECO:0007669"/>
    <property type="project" value="TreeGrafter"/>
</dbReference>
<dbReference type="InterPro" id="IPR039420">
    <property type="entry name" value="WalR-like"/>
</dbReference>
<dbReference type="GO" id="GO:0000976">
    <property type="term" value="F:transcription cis-regulatory region binding"/>
    <property type="evidence" value="ECO:0007669"/>
    <property type="project" value="TreeGrafter"/>
</dbReference>
<organism evidence="8 9">
    <name type="scientific">Flavobacterium haoranii</name>
    <dbReference type="NCBI Taxonomy" id="683124"/>
    <lineage>
        <taxon>Bacteria</taxon>
        <taxon>Pseudomonadati</taxon>
        <taxon>Bacteroidota</taxon>
        <taxon>Flavobacteriia</taxon>
        <taxon>Flavobacteriales</taxon>
        <taxon>Flavobacteriaceae</taxon>
        <taxon>Flavobacterium</taxon>
    </lineage>
</organism>
<dbReference type="Gene3D" id="3.40.50.2300">
    <property type="match status" value="1"/>
</dbReference>
<dbReference type="InterPro" id="IPR001789">
    <property type="entry name" value="Sig_transdc_resp-reg_receiver"/>
</dbReference>
<dbReference type="SMART" id="SM00448">
    <property type="entry name" value="REC"/>
    <property type="match status" value="1"/>
</dbReference>
<proteinExistence type="predicted"/>
<dbReference type="OrthoDB" id="9789181at2"/>
<dbReference type="GO" id="GO:0000156">
    <property type="term" value="F:phosphorelay response regulator activity"/>
    <property type="evidence" value="ECO:0007669"/>
    <property type="project" value="TreeGrafter"/>
</dbReference>